<feature type="transmembrane region" description="Helical" evidence="5">
    <location>
        <begin position="71"/>
        <end position="88"/>
    </location>
</feature>
<feature type="domain" description="GtrA/DPMS transmembrane" evidence="6">
    <location>
        <begin position="11"/>
        <end position="120"/>
    </location>
</feature>
<sequence>MRTSLKSDAVRFIVAGALNAALTLLVYQALLYAMSHQLAYAFAWLTGIAFIMIFYPARVFPEGRTAPVDRLLLGATYLGVFLFGLALLQGLDHAGIAPRIGILIVMVATTAVNFLAARFLLRR</sequence>
<feature type="transmembrane region" description="Helical" evidence="5">
    <location>
        <begin position="100"/>
        <end position="121"/>
    </location>
</feature>
<accession>A0A0P0YW11</accession>
<evidence type="ECO:0000256" key="2">
    <source>
        <dbReference type="ARBA" id="ARBA00022692"/>
    </source>
</evidence>
<dbReference type="GO" id="GO:0000271">
    <property type="term" value="P:polysaccharide biosynthetic process"/>
    <property type="evidence" value="ECO:0007669"/>
    <property type="project" value="InterPro"/>
</dbReference>
<dbReference type="InterPro" id="IPR007267">
    <property type="entry name" value="GtrA_DPMS_TM"/>
</dbReference>
<evidence type="ECO:0000256" key="4">
    <source>
        <dbReference type="ARBA" id="ARBA00023136"/>
    </source>
</evidence>
<name>A0A0P0YW11_9HYPH</name>
<proteinExistence type="predicted"/>
<reference evidence="7" key="1">
    <citation type="journal article" date="2015" name="Proc. Natl. Acad. Sci. U.S.A.">
        <title>Bacterial clade with the ribosomal RNA operon on a small plasmid rather than the chromosome.</title>
        <authorList>
            <person name="Anda M."/>
            <person name="Ohtsubo Y."/>
            <person name="Okubo T."/>
            <person name="Sugawara M."/>
            <person name="Nagata Y."/>
            <person name="Tsuda M."/>
            <person name="Minamisawa K."/>
            <person name="Mitsui H."/>
        </authorList>
    </citation>
    <scope>NUCLEOTIDE SEQUENCE</scope>
    <source>
        <strain evidence="7">DSM 21988</strain>
    </source>
</reference>
<dbReference type="AlphaFoldDB" id="A0A0P0YW11"/>
<comment type="subcellular location">
    <subcellularLocation>
        <location evidence="1">Membrane</location>
        <topology evidence="1">Multi-pass membrane protein</topology>
    </subcellularLocation>
</comment>
<feature type="transmembrane region" description="Helical" evidence="5">
    <location>
        <begin position="38"/>
        <end position="59"/>
    </location>
</feature>
<feature type="transmembrane region" description="Helical" evidence="5">
    <location>
        <begin position="12"/>
        <end position="32"/>
    </location>
</feature>
<dbReference type="RefSeq" id="WP_073469530.1">
    <property type="nucleotide sequence ID" value="NZ_BBWQ01000026.1"/>
</dbReference>
<evidence type="ECO:0000256" key="1">
    <source>
        <dbReference type="ARBA" id="ARBA00004141"/>
    </source>
</evidence>
<evidence type="ECO:0000259" key="6">
    <source>
        <dbReference type="Pfam" id="PF04138"/>
    </source>
</evidence>
<organism evidence="7">
    <name type="scientific">Aureimonas altamirensis</name>
    <dbReference type="NCBI Taxonomy" id="370622"/>
    <lineage>
        <taxon>Bacteria</taxon>
        <taxon>Pseudomonadati</taxon>
        <taxon>Pseudomonadota</taxon>
        <taxon>Alphaproteobacteria</taxon>
        <taxon>Hyphomicrobiales</taxon>
        <taxon>Aurantimonadaceae</taxon>
        <taxon>Aureimonas</taxon>
    </lineage>
</organism>
<protein>
    <recommendedName>
        <fullName evidence="6">GtrA/DPMS transmembrane domain-containing protein</fullName>
    </recommendedName>
</protein>
<keyword evidence="2 5" id="KW-0812">Transmembrane</keyword>
<dbReference type="EMBL" id="LC066370">
    <property type="protein sequence ID" value="BAT25491.1"/>
    <property type="molecule type" value="Genomic_DNA"/>
</dbReference>
<evidence type="ECO:0000256" key="5">
    <source>
        <dbReference type="SAM" id="Phobius"/>
    </source>
</evidence>
<keyword evidence="4 5" id="KW-0472">Membrane</keyword>
<evidence type="ECO:0000256" key="3">
    <source>
        <dbReference type="ARBA" id="ARBA00022989"/>
    </source>
</evidence>
<evidence type="ECO:0000313" key="7">
    <source>
        <dbReference type="EMBL" id="BAT25491.1"/>
    </source>
</evidence>
<keyword evidence="3 5" id="KW-1133">Transmembrane helix</keyword>
<dbReference type="Pfam" id="PF04138">
    <property type="entry name" value="GtrA_DPMS_TM"/>
    <property type="match status" value="1"/>
</dbReference>
<dbReference type="GO" id="GO:0016020">
    <property type="term" value="C:membrane"/>
    <property type="evidence" value="ECO:0007669"/>
    <property type="project" value="UniProtKB-SubCell"/>
</dbReference>